<dbReference type="InterPro" id="IPR016181">
    <property type="entry name" value="Acyl_CoA_acyltransferase"/>
</dbReference>
<dbReference type="PROSITE" id="PS51186">
    <property type="entry name" value="GNAT"/>
    <property type="match status" value="1"/>
</dbReference>
<protein>
    <submittedName>
        <fullName evidence="2">GNAT family N-acetyltransferase</fullName>
    </submittedName>
</protein>
<dbReference type="Proteomes" id="UP000557204">
    <property type="component" value="Unassembled WGS sequence"/>
</dbReference>
<organism evidence="2 3">
    <name type="scientific">Isoptericola sediminis</name>
    <dbReference type="NCBI Taxonomy" id="2733572"/>
    <lineage>
        <taxon>Bacteria</taxon>
        <taxon>Bacillati</taxon>
        <taxon>Actinomycetota</taxon>
        <taxon>Actinomycetes</taxon>
        <taxon>Micrococcales</taxon>
        <taxon>Promicromonosporaceae</taxon>
        <taxon>Isoptericola</taxon>
    </lineage>
</organism>
<reference evidence="2 3" key="1">
    <citation type="submission" date="2020-05" db="EMBL/GenBank/DDBJ databases">
        <title>Genome sequence of Isoptericola sp. JC619 isolated from Chilika lagoon, India.</title>
        <authorList>
            <person name="Kumar D."/>
            <person name="Appam K."/>
            <person name="Gandham S."/>
            <person name="Uppada J."/>
            <person name="Sasikala C."/>
            <person name="Venkata Ramana C."/>
        </authorList>
    </citation>
    <scope>NUCLEOTIDE SEQUENCE [LARGE SCALE GENOMIC DNA]</scope>
    <source>
        <strain evidence="2 3">JC619</strain>
    </source>
</reference>
<accession>A0A849JZQ8</accession>
<sequence length="150" mass="16545">MARVHVRCWQQTYRGLMPDHVLDDPGFVPARQRLWDQVLTAPEYRGHRTAVATADGQVVGVAMTGTPRDDDAAWTRELYVLYLDATHHGSGAGTDLLHAVLAPDEAAALWVADPNPRAQAFYRKHGFTPDGADTIDDDGVTEIRLTRTPT</sequence>
<dbReference type="Gene3D" id="3.40.630.30">
    <property type="match status" value="1"/>
</dbReference>
<gene>
    <name evidence="2" type="ORF">HLI28_01950</name>
</gene>
<keyword evidence="2" id="KW-0808">Transferase</keyword>
<dbReference type="Pfam" id="PF00583">
    <property type="entry name" value="Acetyltransf_1"/>
    <property type="match status" value="1"/>
</dbReference>
<evidence type="ECO:0000313" key="2">
    <source>
        <dbReference type="EMBL" id="NNU26308.1"/>
    </source>
</evidence>
<dbReference type="InterPro" id="IPR000182">
    <property type="entry name" value="GNAT_dom"/>
</dbReference>
<name>A0A849JZQ8_9MICO</name>
<evidence type="ECO:0000313" key="3">
    <source>
        <dbReference type="Proteomes" id="UP000557204"/>
    </source>
</evidence>
<dbReference type="SUPFAM" id="SSF55729">
    <property type="entry name" value="Acyl-CoA N-acyltransferases (Nat)"/>
    <property type="match status" value="1"/>
</dbReference>
<dbReference type="CDD" id="cd04301">
    <property type="entry name" value="NAT_SF"/>
    <property type="match status" value="1"/>
</dbReference>
<dbReference type="GO" id="GO:0016747">
    <property type="term" value="F:acyltransferase activity, transferring groups other than amino-acyl groups"/>
    <property type="evidence" value="ECO:0007669"/>
    <property type="project" value="InterPro"/>
</dbReference>
<dbReference type="EMBL" id="JABFAJ010000003">
    <property type="protein sequence ID" value="NNU26308.1"/>
    <property type="molecule type" value="Genomic_DNA"/>
</dbReference>
<dbReference type="AlphaFoldDB" id="A0A849JZQ8"/>
<comment type="caution">
    <text evidence="2">The sequence shown here is derived from an EMBL/GenBank/DDBJ whole genome shotgun (WGS) entry which is preliminary data.</text>
</comment>
<evidence type="ECO:0000259" key="1">
    <source>
        <dbReference type="PROSITE" id="PS51186"/>
    </source>
</evidence>
<feature type="domain" description="N-acetyltransferase" evidence="1">
    <location>
        <begin position="4"/>
        <end position="150"/>
    </location>
</feature>
<proteinExistence type="predicted"/>
<keyword evidence="3" id="KW-1185">Reference proteome</keyword>